<name>B3EKF1_CHLPB</name>
<gene>
    <name evidence="1" type="ordered locus">Cphamn1_0154</name>
</gene>
<dbReference type="HOGENOM" id="CLU_044180_2_1_10"/>
<dbReference type="AlphaFoldDB" id="B3EKF1"/>
<proteinExistence type="predicted"/>
<organism evidence="1">
    <name type="scientific">Chlorobium phaeobacteroides (strain BS1)</name>
    <dbReference type="NCBI Taxonomy" id="331678"/>
    <lineage>
        <taxon>Bacteria</taxon>
        <taxon>Pseudomonadati</taxon>
        <taxon>Chlorobiota</taxon>
        <taxon>Chlorobiia</taxon>
        <taxon>Chlorobiales</taxon>
        <taxon>Chlorobiaceae</taxon>
        <taxon>Chlorobium/Pelodictyon group</taxon>
        <taxon>Chlorobium</taxon>
    </lineage>
</organism>
<evidence type="ECO:0000313" key="1">
    <source>
        <dbReference type="EMBL" id="ACE03129.1"/>
    </source>
</evidence>
<dbReference type="EMBL" id="CP001101">
    <property type="protein sequence ID" value="ACE03129.1"/>
    <property type="molecule type" value="Genomic_DNA"/>
</dbReference>
<dbReference type="eggNOG" id="COG1537">
    <property type="taxonomic scope" value="Bacteria"/>
</dbReference>
<sequence>MNARVSDYPAVIFSSVEPPCLSLYQKTHRHHPENQQDPIRFRNLVKRLEESLSKTYAKREIELLLKPFYDLADDHRFWNHTLDGLAVLGASNMFKTYRLQEDVRDIAVVSDTFYTKPLVRIFKSSERYQLLAVSRKSVRLFEGTKVSLDEVELHESIPKTLIDALGEDVTPPHQTVASYGGTRGPAMHHGHGGKKPEEKIDAERFFRIIDKGVLAHYSNHEHLPLVLAALPENQGLFRQISQNPWLVEKGLDLNPDAMQSSDLKAKARDVFEEYNRLRLQALIELYGDAFASGLGSGDLEEVAVAAASGRISMLFIDNDYHMPACLDRSTGKFEPDDPDNPVSGDLLDDIGELVLQKGGDVHVVQPESMPTRTGIAAVFRF</sequence>
<reference evidence="1" key="1">
    <citation type="submission" date="2008-06" db="EMBL/GenBank/DDBJ databases">
        <title>Complete sequence of Chlorobium phaeobacteroides BS1.</title>
        <authorList>
            <consortium name="US DOE Joint Genome Institute"/>
            <person name="Lucas S."/>
            <person name="Copeland A."/>
            <person name="Lapidus A."/>
            <person name="Glavina del Rio T."/>
            <person name="Dalin E."/>
            <person name="Tice H."/>
            <person name="Bruce D."/>
            <person name="Goodwin L."/>
            <person name="Pitluck S."/>
            <person name="Schmutz J."/>
            <person name="Larimer F."/>
            <person name="Land M."/>
            <person name="Hauser L."/>
            <person name="Kyrpides N."/>
            <person name="Ovchinnikova G."/>
            <person name="Li T."/>
            <person name="Liu Z."/>
            <person name="Zhao F."/>
            <person name="Overmann J."/>
            <person name="Bryant D.A."/>
            <person name="Richardson P."/>
        </authorList>
    </citation>
    <scope>NUCLEOTIDE SEQUENCE [LARGE SCALE GENOMIC DNA]</scope>
    <source>
        <strain evidence="1">BS1</strain>
    </source>
</reference>
<dbReference type="Pfam" id="PF18845">
    <property type="entry name" value="baeRF_family3"/>
    <property type="match status" value="1"/>
</dbReference>
<dbReference type="STRING" id="331678.Cphamn1_0154"/>
<dbReference type="OrthoDB" id="4393931at2"/>
<dbReference type="KEGG" id="cpb:Cphamn1_0154"/>
<dbReference type="InterPro" id="IPR041289">
    <property type="entry name" value="Bact_RF_family3"/>
</dbReference>
<protein>
    <submittedName>
        <fullName evidence="1">Uncharacterized protein</fullName>
    </submittedName>
</protein>
<accession>B3EKF1</accession>